<organism evidence="4 5">
    <name type="scientific">Rhododendron williamsianum</name>
    <dbReference type="NCBI Taxonomy" id="262921"/>
    <lineage>
        <taxon>Eukaryota</taxon>
        <taxon>Viridiplantae</taxon>
        <taxon>Streptophyta</taxon>
        <taxon>Embryophyta</taxon>
        <taxon>Tracheophyta</taxon>
        <taxon>Spermatophyta</taxon>
        <taxon>Magnoliopsida</taxon>
        <taxon>eudicotyledons</taxon>
        <taxon>Gunneridae</taxon>
        <taxon>Pentapetalae</taxon>
        <taxon>asterids</taxon>
        <taxon>Ericales</taxon>
        <taxon>Ericaceae</taxon>
        <taxon>Ericoideae</taxon>
        <taxon>Rhodoreae</taxon>
        <taxon>Rhododendron</taxon>
    </lineage>
</organism>
<gene>
    <name evidence="4" type="ORF">C3L33_00922</name>
</gene>
<evidence type="ECO:0000259" key="3">
    <source>
        <dbReference type="Pfam" id="PF00011"/>
    </source>
</evidence>
<dbReference type="InterPro" id="IPR002068">
    <property type="entry name" value="A-crystallin/Hsp20_dom"/>
</dbReference>
<dbReference type="Pfam" id="PF00011">
    <property type="entry name" value="HSP20"/>
    <property type="match status" value="1"/>
</dbReference>
<sequence>MNGARVQGGHAEAEKEEVKVEDDRVLQIRREKSHEQKEKGTHGTVWSVATGSGKFMRKFRLPENARVDLVKMLFLQVSLLKLRDFKDRKFMGTTRRA</sequence>
<feature type="non-terminal residue" evidence="4">
    <location>
        <position position="1"/>
    </location>
</feature>
<dbReference type="Gene3D" id="2.60.40.790">
    <property type="match status" value="1"/>
</dbReference>
<evidence type="ECO:0000256" key="2">
    <source>
        <dbReference type="SAM" id="MobiDB-lite"/>
    </source>
</evidence>
<proteinExistence type="predicted"/>
<reference evidence="4 5" key="1">
    <citation type="journal article" date="2019" name="Genome Biol. Evol.">
        <title>The Rhododendron genome and chromosomal organization provide insight into shared whole-genome duplications across the heath family (Ericaceae).</title>
        <authorList>
            <person name="Soza V.L."/>
            <person name="Lindsley D."/>
            <person name="Waalkes A."/>
            <person name="Ramage E."/>
            <person name="Patwardhan R.P."/>
            <person name="Burton J.N."/>
            <person name="Adey A."/>
            <person name="Kumar A."/>
            <person name="Qiu R."/>
            <person name="Shendure J."/>
            <person name="Hall B."/>
        </authorList>
    </citation>
    <scope>NUCLEOTIDE SEQUENCE [LARGE SCALE GENOMIC DNA]</scope>
    <source>
        <strain evidence="4">RSF 1966-606</strain>
    </source>
</reference>
<feature type="region of interest" description="Disordered" evidence="2">
    <location>
        <begin position="1"/>
        <end position="21"/>
    </location>
</feature>
<dbReference type="InterPro" id="IPR031107">
    <property type="entry name" value="Small_HSP"/>
</dbReference>
<dbReference type="Proteomes" id="UP000428333">
    <property type="component" value="Linkage Group LG01"/>
</dbReference>
<protein>
    <recommendedName>
        <fullName evidence="3">SHSP domain-containing protein</fullName>
    </recommendedName>
</protein>
<evidence type="ECO:0000313" key="5">
    <source>
        <dbReference type="Proteomes" id="UP000428333"/>
    </source>
</evidence>
<dbReference type="EMBL" id="QEFC01000046">
    <property type="protein sequence ID" value="KAE9467173.1"/>
    <property type="molecule type" value="Genomic_DNA"/>
</dbReference>
<feature type="compositionally biased region" description="Basic and acidic residues" evidence="2">
    <location>
        <begin position="11"/>
        <end position="21"/>
    </location>
</feature>
<dbReference type="InterPro" id="IPR008978">
    <property type="entry name" value="HSP20-like_chaperone"/>
</dbReference>
<evidence type="ECO:0000256" key="1">
    <source>
        <dbReference type="ARBA" id="ARBA00023016"/>
    </source>
</evidence>
<feature type="domain" description="SHSP" evidence="3">
    <location>
        <begin position="15"/>
        <end position="71"/>
    </location>
</feature>
<dbReference type="PANTHER" id="PTHR11527">
    <property type="entry name" value="HEAT-SHOCK PROTEIN 20 FAMILY MEMBER"/>
    <property type="match status" value="1"/>
</dbReference>
<dbReference type="SUPFAM" id="SSF49764">
    <property type="entry name" value="HSP20-like chaperones"/>
    <property type="match status" value="1"/>
</dbReference>
<dbReference type="AlphaFoldDB" id="A0A6A4M7B4"/>
<accession>A0A6A4M7B4</accession>
<name>A0A6A4M7B4_9ERIC</name>
<keyword evidence="1" id="KW-0346">Stress response</keyword>
<keyword evidence="5" id="KW-1185">Reference proteome</keyword>
<evidence type="ECO:0000313" key="4">
    <source>
        <dbReference type="EMBL" id="KAE9467173.1"/>
    </source>
</evidence>
<comment type="caution">
    <text evidence="4">The sequence shown here is derived from an EMBL/GenBank/DDBJ whole genome shotgun (WGS) entry which is preliminary data.</text>
</comment>